<dbReference type="Gene3D" id="2.120.10.30">
    <property type="entry name" value="TolB, C-terminal domain"/>
    <property type="match status" value="1"/>
</dbReference>
<feature type="chain" id="PRO_5013020617" description="ATP/GTP-binding protein" evidence="1">
    <location>
        <begin position="25"/>
        <end position="283"/>
    </location>
</feature>
<dbReference type="Proteomes" id="UP000185003">
    <property type="component" value="Unassembled WGS sequence"/>
</dbReference>
<evidence type="ECO:0000256" key="1">
    <source>
        <dbReference type="SAM" id="SignalP"/>
    </source>
</evidence>
<dbReference type="RefSeq" id="WP_074243075.1">
    <property type="nucleotide sequence ID" value="NZ_FSRA01000002.1"/>
</dbReference>
<reference evidence="2 3" key="1">
    <citation type="submission" date="2016-11" db="EMBL/GenBank/DDBJ databases">
        <authorList>
            <person name="Jaros S."/>
            <person name="Januszkiewicz K."/>
            <person name="Wedrychowicz H."/>
        </authorList>
    </citation>
    <scope>NUCLEOTIDE SEQUENCE [LARGE SCALE GENOMIC DNA]</scope>
    <source>
        <strain evidence="2 3">DSM 24787</strain>
    </source>
</reference>
<organism evidence="2 3">
    <name type="scientific">Chitinophaga niabensis</name>
    <dbReference type="NCBI Taxonomy" id="536979"/>
    <lineage>
        <taxon>Bacteria</taxon>
        <taxon>Pseudomonadati</taxon>
        <taxon>Bacteroidota</taxon>
        <taxon>Chitinophagia</taxon>
        <taxon>Chitinophagales</taxon>
        <taxon>Chitinophagaceae</taxon>
        <taxon>Chitinophaga</taxon>
    </lineage>
</organism>
<protein>
    <recommendedName>
        <fullName evidence="4">ATP/GTP-binding protein</fullName>
    </recommendedName>
</protein>
<dbReference type="STRING" id="536979.SAMN04488055_3599"/>
<accession>A0A1N6J3J4</accession>
<name>A0A1N6J3J4_9BACT</name>
<keyword evidence="1" id="KW-0732">Signal</keyword>
<dbReference type="InterPro" id="IPR011042">
    <property type="entry name" value="6-blade_b-propeller_TolB-like"/>
</dbReference>
<feature type="signal peptide" evidence="1">
    <location>
        <begin position="1"/>
        <end position="24"/>
    </location>
</feature>
<keyword evidence="3" id="KW-1185">Reference proteome</keyword>
<evidence type="ECO:0008006" key="4">
    <source>
        <dbReference type="Google" id="ProtNLM"/>
    </source>
</evidence>
<proteinExistence type="predicted"/>
<evidence type="ECO:0000313" key="3">
    <source>
        <dbReference type="Proteomes" id="UP000185003"/>
    </source>
</evidence>
<dbReference type="EMBL" id="FSRA01000002">
    <property type="protein sequence ID" value="SIO38860.1"/>
    <property type="molecule type" value="Genomic_DNA"/>
</dbReference>
<dbReference type="AlphaFoldDB" id="A0A1N6J3J4"/>
<gene>
    <name evidence="2" type="ORF">SAMN04488055_3599</name>
</gene>
<sequence length="283" mass="30364">MKLKATILCLLTAAVPLVHVSAQASLEKKWTSDTTLKVPESVYFDAKRNTLYVTNIDGAPWGDDGKGSISKLSPDGKITHLNWVEGLSAPKGMAVVGNQLFVADMGTLVIIDITKGTITKRETIEGALNLNDVTASPSGVVYVSDSKKKTVHTYQNGKATLLLDSAHSGLRGPNGLLYMPNGLLVLDNGALYRAGKDNKLTLLAKIAGGTDGIEHVKGEEFVVSCWGGQVFYVDAKSGTVTKMLDTQAEKLQTADIGYDAKKRIVYIPTFFGNKVSAYQLNVK</sequence>
<dbReference type="SUPFAM" id="SSF63829">
    <property type="entry name" value="Calcium-dependent phosphotriesterase"/>
    <property type="match status" value="1"/>
</dbReference>
<dbReference type="OrthoDB" id="7675395at2"/>
<evidence type="ECO:0000313" key="2">
    <source>
        <dbReference type="EMBL" id="SIO38860.1"/>
    </source>
</evidence>